<evidence type="ECO:0000256" key="6">
    <source>
        <dbReference type="ARBA" id="ARBA00072221"/>
    </source>
</evidence>
<dbReference type="EC" id="5.1.1.1" evidence="3 7"/>
<keyword evidence="13" id="KW-1185">Reference proteome</keyword>
<sequence>MSRAEIVVDVAAIRHNVRRLAQFTQTPVMAVAKADGYGHGMLPAARAAREAGARWIGVATLDEALALRDDGDAGHVLCWLTVPGDDLMPAVARGIDVTAYTTDELDAIAQAAGRAGRKARVQLKIDTGLSRGGATAAHWPDLVARARAGEEAGTWRITGIWSHFASSELPDDPANDAQEKLFREALDLAGAAGLQPEVRHLANSAAAILRPSARFDLVRCGIATYGLDPAPGLTPSDLGLRPAMTVRADLALVKHVDAGAAVSYNGRWVAPAATTLGLVPVGYADGVLRSAANRAEVLVGGARRPIRGSVCMDQVVVDLSGDEPDPGEPVILFGPGDDGEPTAEDWAEAAGTISYEIVTRMGGRLTRRVVDTERDDRLEDGPDDSREQ</sequence>
<feature type="domain" description="Alanine racemase C-terminal" evidence="11">
    <location>
        <begin position="243"/>
        <end position="370"/>
    </location>
</feature>
<gene>
    <name evidence="12" type="ORF">SAMN04487968_11015</name>
</gene>
<evidence type="ECO:0000256" key="7">
    <source>
        <dbReference type="HAMAP-Rule" id="MF_01201"/>
    </source>
</evidence>
<dbReference type="GO" id="GO:0009252">
    <property type="term" value="P:peptidoglycan biosynthetic process"/>
    <property type="evidence" value="ECO:0007669"/>
    <property type="project" value="TreeGrafter"/>
</dbReference>
<protein>
    <recommendedName>
        <fullName evidence="6 7">Alanine racemase</fullName>
        <ecNumber evidence="3 7">5.1.1.1</ecNumber>
    </recommendedName>
</protein>
<feature type="compositionally biased region" description="Basic and acidic residues" evidence="10">
    <location>
        <begin position="368"/>
        <end position="388"/>
    </location>
</feature>
<comment type="similarity">
    <text evidence="7">Belongs to the alanine racemase family.</text>
</comment>
<dbReference type="Gene3D" id="3.20.20.10">
    <property type="entry name" value="Alanine racemase"/>
    <property type="match status" value="1"/>
</dbReference>
<evidence type="ECO:0000256" key="5">
    <source>
        <dbReference type="ARBA" id="ARBA00023235"/>
    </source>
</evidence>
<evidence type="ECO:0000313" key="12">
    <source>
        <dbReference type="EMBL" id="SFC71468.1"/>
    </source>
</evidence>
<keyword evidence="5 7" id="KW-0413">Isomerase</keyword>
<dbReference type="CDD" id="cd00430">
    <property type="entry name" value="PLPDE_III_AR"/>
    <property type="match status" value="1"/>
</dbReference>
<dbReference type="PROSITE" id="PS00395">
    <property type="entry name" value="ALANINE_RACEMASE"/>
    <property type="match status" value="1"/>
</dbReference>
<dbReference type="AlphaFoldDB" id="A0A1I1LKH3"/>
<dbReference type="GO" id="GO:0030170">
    <property type="term" value="F:pyridoxal phosphate binding"/>
    <property type="evidence" value="ECO:0007669"/>
    <property type="project" value="UniProtKB-UniRule"/>
</dbReference>
<dbReference type="NCBIfam" id="TIGR00492">
    <property type="entry name" value="alr"/>
    <property type="match status" value="1"/>
</dbReference>
<name>A0A1I1LKH3_9ACTN</name>
<dbReference type="SUPFAM" id="SSF51419">
    <property type="entry name" value="PLP-binding barrel"/>
    <property type="match status" value="1"/>
</dbReference>
<evidence type="ECO:0000256" key="1">
    <source>
        <dbReference type="ARBA" id="ARBA00000316"/>
    </source>
</evidence>
<dbReference type="RefSeq" id="WP_091124781.1">
    <property type="nucleotide sequence ID" value="NZ_FOLB01000010.1"/>
</dbReference>
<dbReference type="Pfam" id="PF01168">
    <property type="entry name" value="Ala_racemase_N"/>
    <property type="match status" value="1"/>
</dbReference>
<dbReference type="Gene3D" id="2.40.37.10">
    <property type="entry name" value="Lyase, Ornithine Decarboxylase, Chain A, domain 1"/>
    <property type="match status" value="1"/>
</dbReference>
<dbReference type="PANTHER" id="PTHR30511:SF0">
    <property type="entry name" value="ALANINE RACEMASE, CATABOLIC-RELATED"/>
    <property type="match status" value="1"/>
</dbReference>
<evidence type="ECO:0000256" key="8">
    <source>
        <dbReference type="PIRSR" id="PIRSR600821-50"/>
    </source>
</evidence>
<dbReference type="GO" id="GO:0005829">
    <property type="term" value="C:cytosol"/>
    <property type="evidence" value="ECO:0007669"/>
    <property type="project" value="TreeGrafter"/>
</dbReference>
<dbReference type="InterPro" id="IPR001608">
    <property type="entry name" value="Ala_racemase_N"/>
</dbReference>
<dbReference type="Proteomes" id="UP000198832">
    <property type="component" value="Unassembled WGS sequence"/>
</dbReference>
<feature type="active site" description="Proton acceptor; specific for D-alanine" evidence="7">
    <location>
        <position position="33"/>
    </location>
</feature>
<feature type="binding site" evidence="7 9">
    <location>
        <position position="312"/>
    </location>
    <ligand>
        <name>substrate</name>
    </ligand>
</feature>
<organism evidence="12 13">
    <name type="scientific">Nocardioides terrae</name>
    <dbReference type="NCBI Taxonomy" id="574651"/>
    <lineage>
        <taxon>Bacteria</taxon>
        <taxon>Bacillati</taxon>
        <taxon>Actinomycetota</taxon>
        <taxon>Actinomycetes</taxon>
        <taxon>Propionibacteriales</taxon>
        <taxon>Nocardioidaceae</taxon>
        <taxon>Nocardioides</taxon>
    </lineage>
</organism>
<reference evidence="12 13" key="1">
    <citation type="submission" date="2016-10" db="EMBL/GenBank/DDBJ databases">
        <authorList>
            <person name="de Groot N.N."/>
        </authorList>
    </citation>
    <scope>NUCLEOTIDE SEQUENCE [LARGE SCALE GENOMIC DNA]</scope>
    <source>
        <strain evidence="12 13">CGMCC 1.7056</strain>
    </source>
</reference>
<dbReference type="HAMAP" id="MF_01201">
    <property type="entry name" value="Ala_racemase"/>
    <property type="match status" value="1"/>
</dbReference>
<evidence type="ECO:0000256" key="4">
    <source>
        <dbReference type="ARBA" id="ARBA00022898"/>
    </source>
</evidence>
<dbReference type="GO" id="GO:0030632">
    <property type="term" value="P:D-alanine biosynthetic process"/>
    <property type="evidence" value="ECO:0007669"/>
    <property type="project" value="UniProtKB-UniRule"/>
</dbReference>
<comment type="catalytic activity">
    <reaction evidence="1 7">
        <text>L-alanine = D-alanine</text>
        <dbReference type="Rhea" id="RHEA:20249"/>
        <dbReference type="ChEBI" id="CHEBI:57416"/>
        <dbReference type="ChEBI" id="CHEBI:57972"/>
        <dbReference type="EC" id="5.1.1.1"/>
    </reaction>
</comment>
<proteinExistence type="inferred from homology"/>
<dbReference type="STRING" id="574651.SAMN04487968_11015"/>
<comment type="cofactor">
    <cofactor evidence="2 7 8">
        <name>pyridoxal 5'-phosphate</name>
        <dbReference type="ChEBI" id="CHEBI:597326"/>
    </cofactor>
</comment>
<dbReference type="InterPro" id="IPR029066">
    <property type="entry name" value="PLP-binding_barrel"/>
</dbReference>
<dbReference type="InterPro" id="IPR009006">
    <property type="entry name" value="Ala_racemase/Decarboxylase_C"/>
</dbReference>
<comment type="pathway">
    <text evidence="7">Amino-acid biosynthesis; D-alanine biosynthesis; D-alanine from L-alanine: step 1/1.</text>
</comment>
<dbReference type="SMART" id="SM01005">
    <property type="entry name" value="Ala_racemase_C"/>
    <property type="match status" value="1"/>
</dbReference>
<accession>A0A1I1LKH3</accession>
<dbReference type="InterPro" id="IPR000821">
    <property type="entry name" value="Ala_racemase"/>
</dbReference>
<dbReference type="InterPro" id="IPR011079">
    <property type="entry name" value="Ala_racemase_C"/>
</dbReference>
<dbReference type="PRINTS" id="PR00992">
    <property type="entry name" value="ALARACEMASE"/>
</dbReference>
<evidence type="ECO:0000256" key="9">
    <source>
        <dbReference type="PIRSR" id="PIRSR600821-52"/>
    </source>
</evidence>
<dbReference type="UniPathway" id="UPA00042">
    <property type="reaction ID" value="UER00497"/>
</dbReference>
<dbReference type="InterPro" id="IPR020622">
    <property type="entry name" value="Ala_racemase_pyridoxalP-BS"/>
</dbReference>
<dbReference type="PANTHER" id="PTHR30511">
    <property type="entry name" value="ALANINE RACEMASE"/>
    <property type="match status" value="1"/>
</dbReference>
<feature type="region of interest" description="Disordered" evidence="10">
    <location>
        <begin position="366"/>
        <end position="388"/>
    </location>
</feature>
<evidence type="ECO:0000313" key="13">
    <source>
        <dbReference type="Proteomes" id="UP000198832"/>
    </source>
</evidence>
<dbReference type="GO" id="GO:0008784">
    <property type="term" value="F:alanine racemase activity"/>
    <property type="evidence" value="ECO:0007669"/>
    <property type="project" value="UniProtKB-UniRule"/>
</dbReference>
<feature type="binding site" evidence="7 9">
    <location>
        <position position="131"/>
    </location>
    <ligand>
        <name>substrate</name>
    </ligand>
</feature>
<feature type="active site" description="Proton acceptor; specific for L-alanine" evidence="7">
    <location>
        <position position="264"/>
    </location>
</feature>
<dbReference type="OrthoDB" id="9813814at2"/>
<dbReference type="SUPFAM" id="SSF50621">
    <property type="entry name" value="Alanine racemase C-terminal domain-like"/>
    <property type="match status" value="1"/>
</dbReference>
<dbReference type="FunFam" id="2.40.37.10:FF:000015">
    <property type="entry name" value="Alanine racemase"/>
    <property type="match status" value="1"/>
</dbReference>
<evidence type="ECO:0000259" key="11">
    <source>
        <dbReference type="SMART" id="SM01005"/>
    </source>
</evidence>
<feature type="modified residue" description="N6-(pyridoxal phosphate)lysine" evidence="7 8">
    <location>
        <position position="33"/>
    </location>
</feature>
<dbReference type="Pfam" id="PF00842">
    <property type="entry name" value="Ala_racemase_C"/>
    <property type="match status" value="1"/>
</dbReference>
<evidence type="ECO:0000256" key="2">
    <source>
        <dbReference type="ARBA" id="ARBA00001933"/>
    </source>
</evidence>
<evidence type="ECO:0000256" key="10">
    <source>
        <dbReference type="SAM" id="MobiDB-lite"/>
    </source>
</evidence>
<dbReference type="EMBL" id="FOLB01000010">
    <property type="protein sequence ID" value="SFC71468.1"/>
    <property type="molecule type" value="Genomic_DNA"/>
</dbReference>
<comment type="function">
    <text evidence="7">Catalyzes the interconversion of L-alanine and D-alanine. May also act on other amino acids.</text>
</comment>
<keyword evidence="4 7" id="KW-0663">Pyridoxal phosphate</keyword>
<evidence type="ECO:0000256" key="3">
    <source>
        <dbReference type="ARBA" id="ARBA00013089"/>
    </source>
</evidence>
<dbReference type="FunFam" id="3.20.20.10:FF:000002">
    <property type="entry name" value="Alanine racemase"/>
    <property type="match status" value="1"/>
</dbReference>